<sequence length="109" mass="12101">MKMIITIIHDEDSHRLLHRLNSEGVMATKLASTGGLLKTGNTTFFIGIEEEKVDFVIGLIKEECQTTKQMSLINPPISNMPEGFMSYPVEVTVGGATIFVIDVDQYLKI</sequence>
<dbReference type="PANTHER" id="PTHR38456:SF1">
    <property type="entry name" value="CYCLIC DI-AMP RECEPTOR A"/>
    <property type="match status" value="1"/>
</dbReference>
<accession>A0A7X5HW44</accession>
<dbReference type="RefSeq" id="WP_162370459.1">
    <property type="nucleotide sequence ID" value="NZ_JAAEEH010000019.1"/>
</dbReference>
<dbReference type="PANTHER" id="PTHR38456">
    <property type="entry name" value="CYCLIC DI-AMP RECEPTOR A"/>
    <property type="match status" value="1"/>
</dbReference>
<dbReference type="InterPro" id="IPR015867">
    <property type="entry name" value="N-reg_PII/ATP_PRibTrfase_C"/>
</dbReference>
<proteinExistence type="predicted"/>
<organism evidence="1 2">
    <name type="scientific">Anaerotalea alkaliphila</name>
    <dbReference type="NCBI Taxonomy" id="2662126"/>
    <lineage>
        <taxon>Bacteria</taxon>
        <taxon>Bacillati</taxon>
        <taxon>Bacillota</taxon>
        <taxon>Clostridia</taxon>
        <taxon>Eubacteriales</taxon>
        <taxon>Anaerotalea</taxon>
    </lineage>
</organism>
<comment type="caution">
    <text evidence="1">The sequence shown here is derived from an EMBL/GenBank/DDBJ whole genome shotgun (WGS) entry which is preliminary data.</text>
</comment>
<dbReference type="InterPro" id="IPR011322">
    <property type="entry name" value="N-reg_PII-like_a/b"/>
</dbReference>
<reference evidence="1 2" key="1">
    <citation type="submission" date="2020-01" db="EMBL/GenBank/DDBJ databases">
        <title>Anaeroalcalibacter tamaniensis gen. nov., sp. nov., moderately halophilic strictly anaerobic fermenter bacterium from mud volcano of Taman peninsula.</title>
        <authorList>
            <person name="Frolova A."/>
            <person name="Merkel A.Y."/>
            <person name="Slobodkin A.I."/>
        </authorList>
    </citation>
    <scope>NUCLEOTIDE SEQUENCE [LARGE SCALE GENOMIC DNA]</scope>
    <source>
        <strain evidence="1 2">F-3ap</strain>
    </source>
</reference>
<evidence type="ECO:0000313" key="1">
    <source>
        <dbReference type="EMBL" id="NDL67734.1"/>
    </source>
</evidence>
<protein>
    <recommendedName>
        <fullName evidence="3">Transcriptional regulator</fullName>
    </recommendedName>
</protein>
<dbReference type="AlphaFoldDB" id="A0A7X5HW44"/>
<gene>
    <name evidence="1" type="ORF">GXN74_08250</name>
</gene>
<dbReference type="EMBL" id="JAAEEH010000019">
    <property type="protein sequence ID" value="NDL67734.1"/>
    <property type="molecule type" value="Genomic_DNA"/>
</dbReference>
<dbReference type="Proteomes" id="UP000461585">
    <property type="component" value="Unassembled WGS sequence"/>
</dbReference>
<dbReference type="SUPFAM" id="SSF54913">
    <property type="entry name" value="GlnB-like"/>
    <property type="match status" value="1"/>
</dbReference>
<dbReference type="Pfam" id="PF06153">
    <property type="entry name" value="CdAMP_rec"/>
    <property type="match status" value="1"/>
</dbReference>
<evidence type="ECO:0008006" key="3">
    <source>
        <dbReference type="Google" id="ProtNLM"/>
    </source>
</evidence>
<dbReference type="InterPro" id="IPR010375">
    <property type="entry name" value="CdAMP_rec"/>
</dbReference>
<name>A0A7X5HW44_9FIRM</name>
<evidence type="ECO:0000313" key="2">
    <source>
        <dbReference type="Proteomes" id="UP000461585"/>
    </source>
</evidence>
<dbReference type="Gene3D" id="3.30.70.120">
    <property type="match status" value="1"/>
</dbReference>
<keyword evidence="2" id="KW-1185">Reference proteome</keyword>